<keyword evidence="2" id="KW-1133">Transmembrane helix</keyword>
<dbReference type="GeneID" id="89934014"/>
<feature type="region of interest" description="Disordered" evidence="1">
    <location>
        <begin position="1"/>
        <end position="31"/>
    </location>
</feature>
<organism evidence="3 4">
    <name type="scientific">Canariomyces notabilis</name>
    <dbReference type="NCBI Taxonomy" id="2074819"/>
    <lineage>
        <taxon>Eukaryota</taxon>
        <taxon>Fungi</taxon>
        <taxon>Dikarya</taxon>
        <taxon>Ascomycota</taxon>
        <taxon>Pezizomycotina</taxon>
        <taxon>Sordariomycetes</taxon>
        <taxon>Sordariomycetidae</taxon>
        <taxon>Sordariales</taxon>
        <taxon>Chaetomiaceae</taxon>
        <taxon>Canariomyces</taxon>
    </lineage>
</organism>
<keyword evidence="2" id="KW-0472">Membrane</keyword>
<proteinExistence type="predicted"/>
<dbReference type="Proteomes" id="UP001302812">
    <property type="component" value="Unassembled WGS sequence"/>
</dbReference>
<gene>
    <name evidence="3" type="ORF">N656DRAFT_509171</name>
</gene>
<evidence type="ECO:0000256" key="2">
    <source>
        <dbReference type="SAM" id="Phobius"/>
    </source>
</evidence>
<reference evidence="3" key="1">
    <citation type="journal article" date="2023" name="Mol. Phylogenet. Evol.">
        <title>Genome-scale phylogeny and comparative genomics of the fungal order Sordariales.</title>
        <authorList>
            <person name="Hensen N."/>
            <person name="Bonometti L."/>
            <person name="Westerberg I."/>
            <person name="Brannstrom I.O."/>
            <person name="Guillou S."/>
            <person name="Cros-Aarteil S."/>
            <person name="Calhoun S."/>
            <person name="Haridas S."/>
            <person name="Kuo A."/>
            <person name="Mondo S."/>
            <person name="Pangilinan J."/>
            <person name="Riley R."/>
            <person name="LaButti K."/>
            <person name="Andreopoulos B."/>
            <person name="Lipzen A."/>
            <person name="Chen C."/>
            <person name="Yan M."/>
            <person name="Daum C."/>
            <person name="Ng V."/>
            <person name="Clum A."/>
            <person name="Steindorff A."/>
            <person name="Ohm R.A."/>
            <person name="Martin F."/>
            <person name="Silar P."/>
            <person name="Natvig D.O."/>
            <person name="Lalanne C."/>
            <person name="Gautier V."/>
            <person name="Ament-Velasquez S.L."/>
            <person name="Kruys A."/>
            <person name="Hutchinson M.I."/>
            <person name="Powell A.J."/>
            <person name="Barry K."/>
            <person name="Miller A.N."/>
            <person name="Grigoriev I.V."/>
            <person name="Debuchy R."/>
            <person name="Gladieux P."/>
            <person name="Hiltunen Thoren M."/>
            <person name="Johannesson H."/>
        </authorList>
    </citation>
    <scope>NUCLEOTIDE SEQUENCE</scope>
    <source>
        <strain evidence="3">CBS 508.74</strain>
    </source>
</reference>
<evidence type="ECO:0000256" key="1">
    <source>
        <dbReference type="SAM" id="MobiDB-lite"/>
    </source>
</evidence>
<feature type="transmembrane region" description="Helical" evidence="2">
    <location>
        <begin position="45"/>
        <end position="69"/>
    </location>
</feature>
<dbReference type="RefSeq" id="XP_064665012.1">
    <property type="nucleotide sequence ID" value="XM_064809890.1"/>
</dbReference>
<keyword evidence="4" id="KW-1185">Reference proteome</keyword>
<name>A0AAN6T865_9PEZI</name>
<evidence type="ECO:0000313" key="3">
    <source>
        <dbReference type="EMBL" id="KAK4107442.1"/>
    </source>
</evidence>
<dbReference type="EMBL" id="MU853373">
    <property type="protein sequence ID" value="KAK4107442.1"/>
    <property type="molecule type" value="Genomic_DNA"/>
</dbReference>
<keyword evidence="2" id="KW-0812">Transmembrane</keyword>
<dbReference type="AlphaFoldDB" id="A0AAN6T865"/>
<protein>
    <submittedName>
        <fullName evidence="3">Uncharacterized protein</fullName>
    </submittedName>
</protein>
<reference evidence="3" key="2">
    <citation type="submission" date="2023-05" db="EMBL/GenBank/DDBJ databases">
        <authorList>
            <consortium name="Lawrence Berkeley National Laboratory"/>
            <person name="Steindorff A."/>
            <person name="Hensen N."/>
            <person name="Bonometti L."/>
            <person name="Westerberg I."/>
            <person name="Brannstrom I.O."/>
            <person name="Guillou S."/>
            <person name="Cros-Aarteil S."/>
            <person name="Calhoun S."/>
            <person name="Haridas S."/>
            <person name="Kuo A."/>
            <person name="Mondo S."/>
            <person name="Pangilinan J."/>
            <person name="Riley R."/>
            <person name="Labutti K."/>
            <person name="Andreopoulos B."/>
            <person name="Lipzen A."/>
            <person name="Chen C."/>
            <person name="Yanf M."/>
            <person name="Daum C."/>
            <person name="Ng V."/>
            <person name="Clum A."/>
            <person name="Ohm R."/>
            <person name="Martin F."/>
            <person name="Silar P."/>
            <person name="Natvig D."/>
            <person name="Lalanne C."/>
            <person name="Gautier V."/>
            <person name="Ament-Velasquez S.L."/>
            <person name="Kruys A."/>
            <person name="Hutchinson M.I."/>
            <person name="Powell A.J."/>
            <person name="Barry K."/>
            <person name="Miller A.N."/>
            <person name="Grigoriev I.V."/>
            <person name="Debuchy R."/>
            <person name="Gladieux P."/>
            <person name="Thoren M.H."/>
            <person name="Johannesson H."/>
        </authorList>
    </citation>
    <scope>NUCLEOTIDE SEQUENCE</scope>
    <source>
        <strain evidence="3">CBS 508.74</strain>
    </source>
</reference>
<accession>A0AAN6T865</accession>
<feature type="compositionally biased region" description="Low complexity" evidence="1">
    <location>
        <begin position="11"/>
        <end position="31"/>
    </location>
</feature>
<sequence>MDQFRHGRKATQPTQPQPQSQGSQQQRPRSQRTVPFTTFIYYTPILNSVLSCLSALDASIFLAVLGLSFHPDWRNTVKMFTSPLRDIPEVAPWITTMIENGHAAFLIGADLNRWRYPLTTYSNARFPLRLWLAVRVRRGVDKELTRRKLHESQQQARLGLGPYFAVTESGHVVWGPSRQTRGLRNVLTRQSLIPIRQQISYRLGGHVARDQDKRE</sequence>
<evidence type="ECO:0000313" key="4">
    <source>
        <dbReference type="Proteomes" id="UP001302812"/>
    </source>
</evidence>
<comment type="caution">
    <text evidence="3">The sequence shown here is derived from an EMBL/GenBank/DDBJ whole genome shotgun (WGS) entry which is preliminary data.</text>
</comment>